<dbReference type="Pfam" id="PF13671">
    <property type="entry name" value="AAA_33"/>
    <property type="match status" value="1"/>
</dbReference>
<evidence type="ECO:0008006" key="3">
    <source>
        <dbReference type="Google" id="ProtNLM"/>
    </source>
</evidence>
<dbReference type="Gene3D" id="3.40.50.300">
    <property type="entry name" value="P-loop containing nucleotide triphosphate hydrolases"/>
    <property type="match status" value="1"/>
</dbReference>
<evidence type="ECO:0000313" key="1">
    <source>
        <dbReference type="EMBL" id="KAF3215283.1"/>
    </source>
</evidence>
<comment type="caution">
    <text evidence="1">The sequence shown here is derived from an EMBL/GenBank/DDBJ whole genome shotgun (WGS) entry which is preliminary data.</text>
</comment>
<dbReference type="Proteomes" id="UP000472727">
    <property type="component" value="Unassembled WGS sequence"/>
</dbReference>
<protein>
    <recommendedName>
        <fullName evidence="3">Zeta toxin domain-containing protein</fullName>
    </recommendedName>
</protein>
<dbReference type="PANTHER" id="PTHR37807">
    <property type="entry name" value="OS07G0160300 PROTEIN"/>
    <property type="match status" value="1"/>
</dbReference>
<name>A0A7C8QJ98_ORBOL</name>
<organism evidence="1 2">
    <name type="scientific">Orbilia oligospora</name>
    <name type="common">Nematode-trapping fungus</name>
    <name type="synonym">Arthrobotrys oligospora</name>
    <dbReference type="NCBI Taxonomy" id="2813651"/>
    <lineage>
        <taxon>Eukaryota</taxon>
        <taxon>Fungi</taxon>
        <taxon>Dikarya</taxon>
        <taxon>Ascomycota</taxon>
        <taxon>Pezizomycotina</taxon>
        <taxon>Orbiliomycetes</taxon>
        <taxon>Orbiliales</taxon>
        <taxon>Orbiliaceae</taxon>
        <taxon>Orbilia</taxon>
    </lineage>
</organism>
<evidence type="ECO:0000313" key="2">
    <source>
        <dbReference type="Proteomes" id="UP000472727"/>
    </source>
</evidence>
<dbReference type="InterPro" id="IPR027417">
    <property type="entry name" value="P-loop_NTPase"/>
</dbReference>
<sequence>MVEVAAQLAAGHIFGCLMRTSLLIAPHSPAEVILVLSSVAKTWFKKEHHHGKTDKTVYNKLKPMSTQQTAQKIFIQMSGAPGSGKSTMARMLGESIGAVVIDHDIIRSSLLDANVPFDQAAKQAYQLQWALAQDIMKQGHSIIVDSTCNFEEVLERGHALAQQYGFVYWYVECKVQDIDLLDQRLRNRDALTSQRTGVDRPPAAAHGARAGEDSHALFRKWIENPCRPLDNAIIVDSTGGMEMLRDFILKRVIG</sequence>
<dbReference type="EMBL" id="WIWS01000055">
    <property type="protein sequence ID" value="KAF3215283.1"/>
    <property type="molecule type" value="Genomic_DNA"/>
</dbReference>
<dbReference type="SUPFAM" id="SSF52540">
    <property type="entry name" value="P-loop containing nucleoside triphosphate hydrolases"/>
    <property type="match status" value="1"/>
</dbReference>
<dbReference type="PANTHER" id="PTHR37807:SF3">
    <property type="entry name" value="OS07G0160300 PROTEIN"/>
    <property type="match status" value="1"/>
</dbReference>
<gene>
    <name evidence="1" type="ORF">TWF106_008790</name>
</gene>
<proteinExistence type="predicted"/>
<reference evidence="1 2" key="1">
    <citation type="submission" date="2019-06" db="EMBL/GenBank/DDBJ databases">
        <authorList>
            <person name="Palmer J.M."/>
        </authorList>
    </citation>
    <scope>NUCLEOTIDE SEQUENCE [LARGE SCALE GENOMIC DNA]</scope>
    <source>
        <strain evidence="1 2">TWF106</strain>
    </source>
</reference>
<dbReference type="AlphaFoldDB" id="A0A7C8QJ98"/>
<accession>A0A7C8QJ98</accession>